<keyword evidence="13 17" id="KW-0472">Membrane</keyword>
<dbReference type="PANTHER" id="PTHR47966:SF51">
    <property type="entry name" value="BETA-SITE APP-CLEAVING ENZYME, ISOFORM A-RELATED"/>
    <property type="match status" value="1"/>
</dbReference>
<dbReference type="CDD" id="cd05471">
    <property type="entry name" value="pepsin_like"/>
    <property type="match status" value="1"/>
</dbReference>
<evidence type="ECO:0000256" key="17">
    <source>
        <dbReference type="SAM" id="Phobius"/>
    </source>
</evidence>
<dbReference type="InterPro" id="IPR001969">
    <property type="entry name" value="Aspartic_peptidase_AS"/>
</dbReference>
<organism evidence="20 21">
    <name type="scientific">Plasmodium inui San Antonio 1</name>
    <dbReference type="NCBI Taxonomy" id="1237626"/>
    <lineage>
        <taxon>Eukaryota</taxon>
        <taxon>Sar</taxon>
        <taxon>Alveolata</taxon>
        <taxon>Apicomplexa</taxon>
        <taxon>Aconoidasida</taxon>
        <taxon>Haemosporida</taxon>
        <taxon>Plasmodiidae</taxon>
        <taxon>Plasmodium</taxon>
        <taxon>Plasmodium (Plasmodium)</taxon>
    </lineage>
</organism>
<gene>
    <name evidence="20" type="ORF">C922_03902</name>
</gene>
<dbReference type="GO" id="GO:0004190">
    <property type="term" value="F:aspartic-type endopeptidase activity"/>
    <property type="evidence" value="ECO:0007669"/>
    <property type="project" value="UniProtKB-KW"/>
</dbReference>
<feature type="active site" evidence="14">
    <location>
        <position position="785"/>
    </location>
</feature>
<dbReference type="Pfam" id="PF04597">
    <property type="entry name" value="Ribophorin_I"/>
    <property type="match status" value="1"/>
</dbReference>
<proteinExistence type="inferred from homology"/>
<evidence type="ECO:0000256" key="4">
    <source>
        <dbReference type="ARBA" id="ARBA00007447"/>
    </source>
</evidence>
<dbReference type="InterPro" id="IPR001461">
    <property type="entry name" value="Aspartic_peptidase_A1"/>
</dbReference>
<feature type="transmembrane region" description="Helical" evidence="17">
    <location>
        <begin position="532"/>
        <end position="552"/>
    </location>
</feature>
<dbReference type="PANTHER" id="PTHR47966">
    <property type="entry name" value="BETA-SITE APP-CLEAVING ENZYME, ISOFORM A-RELATED"/>
    <property type="match status" value="1"/>
</dbReference>
<dbReference type="PROSITE" id="PS51767">
    <property type="entry name" value="PEPTIDASE_A1"/>
    <property type="match status" value="1"/>
</dbReference>
<feature type="chain" id="PRO_5009032125" description="Peptidase A1 domain-containing protein" evidence="18">
    <location>
        <begin position="19"/>
        <end position="1099"/>
    </location>
</feature>
<evidence type="ECO:0000256" key="11">
    <source>
        <dbReference type="ARBA" id="ARBA00022824"/>
    </source>
</evidence>
<evidence type="ECO:0000256" key="16">
    <source>
        <dbReference type="RuleBase" id="RU000454"/>
    </source>
</evidence>
<dbReference type="EMBL" id="KI965477">
    <property type="protein sequence ID" value="EUD65654.1"/>
    <property type="molecule type" value="Genomic_DNA"/>
</dbReference>
<dbReference type="MEROPS" id="A01.058"/>
<dbReference type="Proteomes" id="UP000030640">
    <property type="component" value="Unassembled WGS sequence"/>
</dbReference>
<evidence type="ECO:0000256" key="14">
    <source>
        <dbReference type="PIRSR" id="PIRSR601461-1"/>
    </source>
</evidence>
<feature type="domain" description="Peptidase A1" evidence="19">
    <location>
        <begin position="767"/>
        <end position="1093"/>
    </location>
</feature>
<sequence length="1099" mass="128211">MNLIRCVFLKAILTWCAAGKLNRNLFSNLVNIDMEFLDAHKNELIAKYVRDDDYMVYEQITKDMHLRRNYVEVIIRGDLKNKGDKSVDSFVFLLPYHEAFQASTLRVRDQNQSELRYQVLQEPRRDASEIEVDPFNEDYDLEQFQMKAYRVTLKRRLHKDEKVSLHFGYTLGQPYFPFPGDISPEEGQKVMFYLSSKILLPYDVEEKEELKIFLCKNCAIVRIEDGDFLRSFVKVNDDTYVCEKGGGRTVGELTQGGEDIRNNLNEFVAKGNEMGRFTLGHKALFYFRANNHLGYFERVTKDIKVSQLGFVYEQEEYILRNDAARIHTFDRYTLSDYETKGTATGTTNGTANGTDDQSSTIIYSMKSKINYDIYEYEYFDDLGKIHLIQAEEIFDPKKRNSHIQFDLRPRYPLLGGWRAHFFNSFYHQSNLYRIKNKENYYAYKIDIAPSIKSFFIKQLIVRISLPPFSDNVAVVSRDDRVNVLTSKQKEWLDLFSFRNVVEIQIEKFFPPMDENYYQDLLVMYKFRFFNHFWKALLVILITFAAILLLCLLRELPFDFNRAKENADKRESEEHAAFLEKCKELYENLSYISDRLIQSMSNLTPEEKIRRKMELLEAEDKWTYDFIYFTKEFYRNFENSSNKQSLQNYMDKCFNYHAIVKKYFEAQLLNDLNLNLKEVAQAEKELLLLLNALKSGGGKNNLSNAPPLEDTSKKRLLLSEIKLNNRFKNDIKGFIRNVRSFHDTIENRTPNSLLYVQEDLLNFHNSQFIGEIEIGTPPQTFKVVFDTGSSNFALPSTKCVKGGCASHKKFNPDQSRTYTRQLKDNKESIYTYIQYGTGKSILEHGYDDVNLKGLRIKHQSVGLAIEESLHPFSDLPFDGIVGLGFSDPDFSFKKGYGMSLIETIKKQNLLKRNIFSFYVPKKLQEPGSITFGRANSKYALEGRQIQWFPVISIYFWEINLIDVQLSDKNLKMCENRKCRAAIDTGSSLLTGPSSLMQPLIEKLYLEKDCSNKSSLPNISFILKNVEGKEVKFDFTPDDYVLEEMDEEDNSVQCVIGIMSLDVPPPRGPIFIFGNVFIRKYYSIFDNDHKLVGLIEARHDW</sequence>
<evidence type="ECO:0000256" key="3">
    <source>
        <dbReference type="ARBA" id="ARBA00004922"/>
    </source>
</evidence>
<keyword evidence="21" id="KW-1185">Reference proteome</keyword>
<keyword evidence="8 18" id="KW-0732">Signal</keyword>
<reference evidence="20 21" key="1">
    <citation type="submission" date="2013-02" db="EMBL/GenBank/DDBJ databases">
        <title>The Genome Sequence of Plasmodium inui San Antonio 1.</title>
        <authorList>
            <consortium name="The Broad Institute Genome Sequencing Platform"/>
            <consortium name="The Broad Institute Genome Sequencing Center for Infectious Disease"/>
            <person name="Neafsey D."/>
            <person name="Cheeseman I."/>
            <person name="Volkman S."/>
            <person name="Adams J."/>
            <person name="Walker B."/>
            <person name="Young S.K."/>
            <person name="Zeng Q."/>
            <person name="Gargeya S."/>
            <person name="Fitzgerald M."/>
            <person name="Haas B."/>
            <person name="Abouelleil A."/>
            <person name="Alvarado L."/>
            <person name="Arachchi H.M."/>
            <person name="Berlin A.M."/>
            <person name="Chapman S.B."/>
            <person name="Dewar J."/>
            <person name="Goldberg J."/>
            <person name="Griggs A."/>
            <person name="Gujja S."/>
            <person name="Hansen M."/>
            <person name="Howarth C."/>
            <person name="Imamovic A."/>
            <person name="Larimer J."/>
            <person name="McCowan C."/>
            <person name="Murphy C."/>
            <person name="Neiman D."/>
            <person name="Pearson M."/>
            <person name="Priest M."/>
            <person name="Roberts A."/>
            <person name="Saif S."/>
            <person name="Shea T."/>
            <person name="Sisk P."/>
            <person name="Sykes S."/>
            <person name="Wortman J."/>
            <person name="Nusbaum C."/>
            <person name="Birren B."/>
        </authorList>
    </citation>
    <scope>NUCLEOTIDE SEQUENCE [LARGE SCALE GENOMIC DNA]</scope>
    <source>
        <strain evidence="20 21">San Antonio 1</strain>
    </source>
</reference>
<dbReference type="OrthoDB" id="310030at2759"/>
<dbReference type="RefSeq" id="XP_008817711.1">
    <property type="nucleotide sequence ID" value="XM_008819489.1"/>
</dbReference>
<feature type="disulfide bond" evidence="15">
    <location>
        <begin position="798"/>
        <end position="803"/>
    </location>
</feature>
<evidence type="ECO:0000256" key="7">
    <source>
        <dbReference type="ARBA" id="ARBA00022692"/>
    </source>
</evidence>
<dbReference type="FunFam" id="2.40.70.10:FF:000115">
    <property type="entry name" value="Lysosomal aspartic protease"/>
    <property type="match status" value="1"/>
</dbReference>
<feature type="signal peptide" evidence="18">
    <location>
        <begin position="1"/>
        <end position="18"/>
    </location>
</feature>
<dbReference type="AlphaFoldDB" id="W7A947"/>
<dbReference type="Gene3D" id="2.40.70.10">
    <property type="entry name" value="Acid Proteases"/>
    <property type="match status" value="2"/>
</dbReference>
<evidence type="ECO:0000256" key="13">
    <source>
        <dbReference type="ARBA" id="ARBA00023136"/>
    </source>
</evidence>
<dbReference type="GO" id="GO:0016485">
    <property type="term" value="P:protein processing"/>
    <property type="evidence" value="ECO:0007669"/>
    <property type="project" value="UniProtKB-ARBA"/>
</dbReference>
<feature type="active site" evidence="14">
    <location>
        <position position="982"/>
    </location>
</feature>
<evidence type="ECO:0000256" key="8">
    <source>
        <dbReference type="ARBA" id="ARBA00022729"/>
    </source>
</evidence>
<evidence type="ECO:0000256" key="10">
    <source>
        <dbReference type="ARBA" id="ARBA00022801"/>
    </source>
</evidence>
<evidence type="ECO:0000313" key="21">
    <source>
        <dbReference type="Proteomes" id="UP000030640"/>
    </source>
</evidence>
<evidence type="ECO:0000256" key="9">
    <source>
        <dbReference type="ARBA" id="ARBA00022750"/>
    </source>
</evidence>
<dbReference type="InterPro" id="IPR034164">
    <property type="entry name" value="Pepsin-like_dom"/>
</dbReference>
<evidence type="ECO:0000256" key="6">
    <source>
        <dbReference type="ARBA" id="ARBA00022670"/>
    </source>
</evidence>
<comment type="pathway">
    <text evidence="3">Protein modification; protein glycosylation.</text>
</comment>
<evidence type="ECO:0000313" key="20">
    <source>
        <dbReference type="EMBL" id="EUD65654.1"/>
    </source>
</evidence>
<dbReference type="SUPFAM" id="SSF50630">
    <property type="entry name" value="Acid proteases"/>
    <property type="match status" value="1"/>
</dbReference>
<keyword evidence="7 17" id="KW-0812">Transmembrane</keyword>
<name>W7A947_9APIC</name>
<dbReference type="InterPro" id="IPR021109">
    <property type="entry name" value="Peptidase_aspartic_dom_sf"/>
</dbReference>
<dbReference type="GeneID" id="20039176"/>
<evidence type="ECO:0000256" key="2">
    <source>
        <dbReference type="ARBA" id="ARBA00004115"/>
    </source>
</evidence>
<dbReference type="UniPathway" id="UPA00378"/>
<dbReference type="InterPro" id="IPR033121">
    <property type="entry name" value="PEPTIDASE_A1"/>
</dbReference>
<dbReference type="PRINTS" id="PR00792">
    <property type="entry name" value="PEPSIN"/>
</dbReference>
<keyword evidence="12 17" id="KW-1133">Transmembrane helix</keyword>
<evidence type="ECO:0000256" key="5">
    <source>
        <dbReference type="ARBA" id="ARBA00008905"/>
    </source>
</evidence>
<keyword evidence="11" id="KW-0256">Endoplasmic reticulum</keyword>
<protein>
    <recommendedName>
        <fullName evidence="19">Peptidase A1 domain-containing protein</fullName>
    </recommendedName>
</protein>
<evidence type="ECO:0000256" key="18">
    <source>
        <dbReference type="SAM" id="SignalP"/>
    </source>
</evidence>
<dbReference type="GO" id="GO:0005789">
    <property type="term" value="C:endoplasmic reticulum membrane"/>
    <property type="evidence" value="ECO:0007669"/>
    <property type="project" value="UniProtKB-SubCell"/>
</dbReference>
<evidence type="ECO:0000256" key="12">
    <source>
        <dbReference type="ARBA" id="ARBA00022989"/>
    </source>
</evidence>
<dbReference type="Pfam" id="PF00026">
    <property type="entry name" value="Asp"/>
    <property type="match status" value="1"/>
</dbReference>
<evidence type="ECO:0000256" key="15">
    <source>
        <dbReference type="PIRSR" id="PIRSR601461-2"/>
    </source>
</evidence>
<comment type="similarity">
    <text evidence="4 16">Belongs to the peptidase A1 family.</text>
</comment>
<comment type="function">
    <text evidence="1">Subunit of the oligosaccharyl transferase (OST) complex that catalyzes the initial transfer of a defined glycan (Glc(3)Man(9)GlcNAc(2) in eukaryotes) from the lipid carrier dolichol-pyrophosphate to an asparagine residue within an Asn-X-Ser/Thr consensus motif in nascent polypeptide chains, the first step in protein N-glycosylation. N-glycosylation occurs cotranslationally and the complex associates with the Sec61 complex at the channel-forming translocon complex that mediates protein translocation across the endoplasmic reticulum (ER). All subunits are required for a maximal enzyme activity.</text>
</comment>
<dbReference type="PROSITE" id="PS00141">
    <property type="entry name" value="ASP_PROTEASE"/>
    <property type="match status" value="2"/>
</dbReference>
<keyword evidence="6 16" id="KW-0645">Protease</keyword>
<keyword evidence="9 16" id="KW-0064">Aspartyl protease</keyword>
<comment type="similarity">
    <text evidence="5">Belongs to the OST1 family.</text>
</comment>
<evidence type="ECO:0000259" key="19">
    <source>
        <dbReference type="PROSITE" id="PS51767"/>
    </source>
</evidence>
<evidence type="ECO:0000256" key="1">
    <source>
        <dbReference type="ARBA" id="ARBA00002791"/>
    </source>
</evidence>
<accession>W7A947</accession>
<comment type="subcellular location">
    <subcellularLocation>
        <location evidence="2">Endoplasmic reticulum membrane</location>
        <topology evidence="2">Single-pass type I membrane protein</topology>
    </subcellularLocation>
</comment>
<dbReference type="VEuPathDB" id="PlasmoDB:C922_03902"/>
<keyword evidence="10 16" id="KW-0378">Hydrolase</keyword>
<keyword evidence="15" id="KW-1015">Disulfide bond</keyword>
<dbReference type="InterPro" id="IPR007676">
    <property type="entry name" value="Ribophorin_I"/>
</dbReference>